<sequence length="526" mass="59163">MSLNISSVIVAKALELSANEVAPEKRIQFIWANMWLELRSLISAKQNHDREGECDSDDLEECTVESVASEGAKPTTCAEDASNHFELLETSLYDLLDCDVSSRNAMESTLVPITAANILHRLPKSSTRLVDNMCSVYDNEDPSFEGYLLTNSSTALREHGFRPRWEDYKVTIQFDTNMIRLIFQLAIKVSRFSHYAARITKYWTILPPAFTPGRTSLSLDGMATLSPALFVLRLRTRLRHELNAYWIQSLPSPDMDVDPVIDFSALGSSLQSDDQVGLGCDYVCRYSFDLLRSSALSGTRDYRTFFACFNEQFADSKPRCRQISDGSWEQCNGRSWASCGRFFGVETPDHSAHDIACTKICRRLPWSEESYRSVQGPRSVAYSLTPRGGKADEGFNECLHSRYSDIARDLGCDSYWIDAACIPSDRELRSAAIKTINPIFRNSKATLICDKDIMEVDVGEPLSVPRLEVLMSVLLLSDWNVRGWTMLEVIRGNKAVYLLCKGNRLIALKDILATLYRGGRVDLCAS</sequence>
<reference evidence="1 2" key="1">
    <citation type="submission" date="2024-01" db="EMBL/GenBank/DDBJ databases">
        <title>Complete genome of Cladobotryum mycophilum ATHUM6906.</title>
        <authorList>
            <person name="Christinaki A.C."/>
            <person name="Myridakis A.I."/>
            <person name="Kouvelis V.N."/>
        </authorList>
    </citation>
    <scope>NUCLEOTIDE SEQUENCE [LARGE SCALE GENOMIC DNA]</scope>
    <source>
        <strain evidence="1 2">ATHUM6906</strain>
    </source>
</reference>
<proteinExistence type="predicted"/>
<accession>A0ABR0SQN3</accession>
<evidence type="ECO:0008006" key="3">
    <source>
        <dbReference type="Google" id="ProtNLM"/>
    </source>
</evidence>
<name>A0ABR0SQN3_9HYPO</name>
<gene>
    <name evidence="1" type="ORF">PT974_04957</name>
</gene>
<keyword evidence="2" id="KW-1185">Reference proteome</keyword>
<evidence type="ECO:0000313" key="2">
    <source>
        <dbReference type="Proteomes" id="UP001338125"/>
    </source>
</evidence>
<dbReference type="PANTHER" id="PTHR39596:SF4">
    <property type="entry name" value="HET DOMAIN PROTEIN (AFU_ORTHOLOGUE AFUA_3G03140)-RELATED"/>
    <property type="match status" value="1"/>
</dbReference>
<comment type="caution">
    <text evidence="1">The sequence shown here is derived from an EMBL/GenBank/DDBJ whole genome shotgun (WGS) entry which is preliminary data.</text>
</comment>
<dbReference type="Proteomes" id="UP001338125">
    <property type="component" value="Unassembled WGS sequence"/>
</dbReference>
<dbReference type="PANTHER" id="PTHR39596">
    <property type="match status" value="1"/>
</dbReference>
<organism evidence="1 2">
    <name type="scientific">Cladobotryum mycophilum</name>
    <dbReference type="NCBI Taxonomy" id="491253"/>
    <lineage>
        <taxon>Eukaryota</taxon>
        <taxon>Fungi</taxon>
        <taxon>Dikarya</taxon>
        <taxon>Ascomycota</taxon>
        <taxon>Pezizomycotina</taxon>
        <taxon>Sordariomycetes</taxon>
        <taxon>Hypocreomycetidae</taxon>
        <taxon>Hypocreales</taxon>
        <taxon>Hypocreaceae</taxon>
        <taxon>Cladobotryum</taxon>
    </lineage>
</organism>
<dbReference type="EMBL" id="JAVFKD010000010">
    <property type="protein sequence ID" value="KAK5994482.1"/>
    <property type="molecule type" value="Genomic_DNA"/>
</dbReference>
<protein>
    <recommendedName>
        <fullName evidence="3">Heterokaryon incompatibility domain-containing protein</fullName>
    </recommendedName>
</protein>
<evidence type="ECO:0000313" key="1">
    <source>
        <dbReference type="EMBL" id="KAK5994482.1"/>
    </source>
</evidence>